<comment type="caution">
    <text evidence="2">The sequence shown here is derived from an EMBL/GenBank/DDBJ whole genome shotgun (WGS) entry which is preliminary data.</text>
</comment>
<dbReference type="Proteomes" id="UP001187415">
    <property type="component" value="Unassembled WGS sequence"/>
</dbReference>
<reference evidence="2" key="1">
    <citation type="submission" date="2023-07" db="EMBL/GenBank/DDBJ databases">
        <title>Chromosome-level Genome Assembly of Striped Snakehead (Channa striata).</title>
        <authorList>
            <person name="Liu H."/>
        </authorList>
    </citation>
    <scope>NUCLEOTIDE SEQUENCE</scope>
    <source>
        <strain evidence="2">Gz</strain>
        <tissue evidence="2">Muscle</tissue>
    </source>
</reference>
<keyword evidence="3" id="KW-1185">Reference proteome</keyword>
<proteinExistence type="predicted"/>
<feature type="region of interest" description="Disordered" evidence="1">
    <location>
        <begin position="40"/>
        <end position="97"/>
    </location>
</feature>
<dbReference type="AlphaFoldDB" id="A0AA88S4B1"/>
<evidence type="ECO:0000256" key="1">
    <source>
        <dbReference type="SAM" id="MobiDB-lite"/>
    </source>
</evidence>
<accession>A0AA88S4B1</accession>
<protein>
    <submittedName>
        <fullName evidence="2">Uncharacterized protein</fullName>
    </submittedName>
</protein>
<evidence type="ECO:0000313" key="3">
    <source>
        <dbReference type="Proteomes" id="UP001187415"/>
    </source>
</evidence>
<name>A0AA88S4B1_CHASR</name>
<dbReference type="EMBL" id="JAUPFM010000016">
    <property type="protein sequence ID" value="KAK2826719.1"/>
    <property type="molecule type" value="Genomic_DNA"/>
</dbReference>
<feature type="compositionally biased region" description="Basic and acidic residues" evidence="1">
    <location>
        <begin position="76"/>
        <end position="97"/>
    </location>
</feature>
<organism evidence="2 3">
    <name type="scientific">Channa striata</name>
    <name type="common">Snakehead murrel</name>
    <name type="synonym">Ophicephalus striatus</name>
    <dbReference type="NCBI Taxonomy" id="64152"/>
    <lineage>
        <taxon>Eukaryota</taxon>
        <taxon>Metazoa</taxon>
        <taxon>Chordata</taxon>
        <taxon>Craniata</taxon>
        <taxon>Vertebrata</taxon>
        <taxon>Euteleostomi</taxon>
        <taxon>Actinopterygii</taxon>
        <taxon>Neopterygii</taxon>
        <taxon>Teleostei</taxon>
        <taxon>Neoteleostei</taxon>
        <taxon>Acanthomorphata</taxon>
        <taxon>Anabantaria</taxon>
        <taxon>Anabantiformes</taxon>
        <taxon>Channoidei</taxon>
        <taxon>Channidae</taxon>
        <taxon>Channa</taxon>
    </lineage>
</organism>
<gene>
    <name evidence="2" type="ORF">Q5P01_020933</name>
</gene>
<sequence length="97" mass="11058">MEVSMQTVPCYRSSLHWSTTTPLHLQGQVEEDGVNICWRRRPGNGQMDDNSEGESSSLWPGILEGKANKRGGRGRRREDSAYVRDKEKQGGRRRVIE</sequence>
<evidence type="ECO:0000313" key="2">
    <source>
        <dbReference type="EMBL" id="KAK2826719.1"/>
    </source>
</evidence>